<sequence length="71" mass="7760">MIPIILAGGFVFLSHQLGGFFGVWLGGVFFDRFASYDQVWYLAIALGVFSAIAHLLVRERPAPREGLAYGG</sequence>
<evidence type="ECO:0000256" key="1">
    <source>
        <dbReference type="SAM" id="Phobius"/>
    </source>
</evidence>
<protein>
    <recommendedName>
        <fullName evidence="4">Major facilitator superfamily (MFS) profile domain-containing protein</fullName>
    </recommendedName>
</protein>
<gene>
    <name evidence="2" type="ORF">CLH62_02190</name>
</gene>
<proteinExistence type="predicted"/>
<reference evidence="2 3" key="1">
    <citation type="submission" date="2017-09" db="EMBL/GenBank/DDBJ databases">
        <title>The draft genome sequences of Marinobacter guineae M3B.</title>
        <authorList>
            <person name="Cao J."/>
        </authorList>
    </citation>
    <scope>NUCLEOTIDE SEQUENCE [LARGE SCALE GENOMIC DNA]</scope>
    <source>
        <strain evidence="2 3">M3B</strain>
    </source>
</reference>
<evidence type="ECO:0000313" key="2">
    <source>
        <dbReference type="EMBL" id="PHQ26427.1"/>
    </source>
</evidence>
<dbReference type="EMBL" id="NTFI01000001">
    <property type="protein sequence ID" value="PHQ26427.1"/>
    <property type="molecule type" value="Genomic_DNA"/>
</dbReference>
<comment type="caution">
    <text evidence="2">The sequence shown here is derived from an EMBL/GenBank/DDBJ whole genome shotgun (WGS) entry which is preliminary data.</text>
</comment>
<keyword evidence="1" id="KW-0472">Membrane</keyword>
<organism evidence="2 3">
    <name type="scientific">Marinobacter guineae</name>
    <dbReference type="NCBI Taxonomy" id="432303"/>
    <lineage>
        <taxon>Bacteria</taxon>
        <taxon>Pseudomonadati</taxon>
        <taxon>Pseudomonadota</taxon>
        <taxon>Gammaproteobacteria</taxon>
        <taxon>Pseudomonadales</taxon>
        <taxon>Marinobacteraceae</taxon>
        <taxon>Marinobacter</taxon>
    </lineage>
</organism>
<dbReference type="AlphaFoldDB" id="A0A2G1VI23"/>
<name>A0A2G1VI23_9GAMM</name>
<dbReference type="InterPro" id="IPR036259">
    <property type="entry name" value="MFS_trans_sf"/>
</dbReference>
<keyword evidence="1" id="KW-0812">Transmembrane</keyword>
<dbReference type="Proteomes" id="UP000229044">
    <property type="component" value="Unassembled WGS sequence"/>
</dbReference>
<accession>A0A2G1VI23</accession>
<dbReference type="SUPFAM" id="SSF103473">
    <property type="entry name" value="MFS general substrate transporter"/>
    <property type="match status" value="1"/>
</dbReference>
<evidence type="ECO:0000313" key="3">
    <source>
        <dbReference type="Proteomes" id="UP000229044"/>
    </source>
</evidence>
<feature type="transmembrane region" description="Helical" evidence="1">
    <location>
        <begin position="38"/>
        <end position="57"/>
    </location>
</feature>
<dbReference type="Gene3D" id="1.20.1250.20">
    <property type="entry name" value="MFS general substrate transporter like domains"/>
    <property type="match status" value="1"/>
</dbReference>
<keyword evidence="1" id="KW-1133">Transmembrane helix</keyword>
<keyword evidence="3" id="KW-1185">Reference proteome</keyword>
<evidence type="ECO:0008006" key="4">
    <source>
        <dbReference type="Google" id="ProtNLM"/>
    </source>
</evidence>